<organism evidence="1 2">
    <name type="scientific">Heminiphilus faecis</name>
    <dbReference type="NCBI Taxonomy" id="2601703"/>
    <lineage>
        <taxon>Bacteria</taxon>
        <taxon>Pseudomonadati</taxon>
        <taxon>Bacteroidota</taxon>
        <taxon>Bacteroidia</taxon>
        <taxon>Bacteroidales</taxon>
        <taxon>Muribaculaceae</taxon>
        <taxon>Heminiphilus</taxon>
    </lineage>
</organism>
<dbReference type="EMBL" id="JBCLPP010000007">
    <property type="protein sequence ID" value="MEY8244689.1"/>
    <property type="molecule type" value="Genomic_DNA"/>
</dbReference>
<dbReference type="PROSITE" id="PS51257">
    <property type="entry name" value="PROKAR_LIPOPROTEIN"/>
    <property type="match status" value="1"/>
</dbReference>
<dbReference type="RefSeq" id="WP_121698486.1">
    <property type="nucleotide sequence ID" value="NZ_JBCLPP010000007.1"/>
</dbReference>
<reference evidence="1 2" key="1">
    <citation type="submission" date="2024-03" db="EMBL/GenBank/DDBJ databases">
        <title>Mouse gut bacterial collection (mGBC) of GemPharmatech.</title>
        <authorList>
            <person name="He Y."/>
            <person name="Dong L."/>
            <person name="Wu D."/>
            <person name="Gao X."/>
            <person name="Lin Z."/>
        </authorList>
    </citation>
    <scope>NUCLEOTIDE SEQUENCE [LARGE SCALE GENOMIC DNA]</scope>
    <source>
        <strain evidence="1 2">54-13</strain>
    </source>
</reference>
<accession>A0ABV4CX84</accession>
<dbReference type="Gene3D" id="3.20.20.80">
    <property type="entry name" value="Glycosidases"/>
    <property type="match status" value="1"/>
</dbReference>
<protein>
    <submittedName>
        <fullName evidence="1">Glycoside hydrolase family 71/99-like protein</fullName>
    </submittedName>
</protein>
<name>A0ABV4CX84_9BACT</name>
<gene>
    <name evidence="1" type="ORF">AAK873_03520</name>
</gene>
<evidence type="ECO:0000313" key="1">
    <source>
        <dbReference type="EMBL" id="MEY8244689.1"/>
    </source>
</evidence>
<proteinExistence type="predicted"/>
<comment type="caution">
    <text evidence="1">The sequence shown here is derived from an EMBL/GenBank/DDBJ whole genome shotgun (WGS) entry which is preliminary data.</text>
</comment>
<evidence type="ECO:0000313" key="2">
    <source>
        <dbReference type="Proteomes" id="UP001565200"/>
    </source>
</evidence>
<keyword evidence="2" id="KW-1185">Reference proteome</keyword>
<dbReference type="Proteomes" id="UP001565200">
    <property type="component" value="Unassembled WGS sequence"/>
</dbReference>
<sequence length="523" mass="58777">MFNIKYLLAVGCMLPGFIMFSSCSDSDKDYIPPALDEIDGPDQPGEEVFNEISFTPHVEGEPYDTYRGLVMVGYQGWFGTPDDGCKHAEASNTGWYHYRENDMFKPGVLRNSIDMWPDMTEYTVKYDTDFRFSDGSVAQVYSAYDESSVLLHFKWMKDYDIDGVFMQRFVGEVIDNPAGEDHFNKVLASAMKGSDQYQRAIAVMYDLGGYNPSRLDKVMADAQNIYDNYATKKKFYLHENGKPLIALWGVGFNPAERGYNNSDIQALVDGLKGMGYSIMLGASTNWRGGGGDTYTPDLASLHALVKSADVVMPWYVGRYSTIAEFNSGGDEGGFTNKVARDLEWCRTASKQEGVDVNYAPHCFPGASDLNMHPYYTRNDRMRGEFFWTQLYNAVSKGCEMIYVGMFDEIDEGTAIFKVMNKSKVPSNEADVDYYVVYNPRNERVTYTNMSGISWTSSATVFMAKEEVNPAPTGGWCQLQSHMGITFEGIDDDLPTDHYLWITGMAGKMLNAEIPMSEAIPARE</sequence>
<dbReference type="CDD" id="cd11576">
    <property type="entry name" value="GH99_GH71_like_2"/>
    <property type="match status" value="1"/>
</dbReference>